<dbReference type="PANTHER" id="PTHR37017:SF3">
    <property type="entry name" value="AB HYDROLASE-1 DOMAIN-CONTAINING PROTEIN"/>
    <property type="match status" value="1"/>
</dbReference>
<feature type="region of interest" description="Disordered" evidence="1">
    <location>
        <begin position="94"/>
        <end position="113"/>
    </location>
</feature>
<proteinExistence type="predicted"/>
<evidence type="ECO:0000259" key="2">
    <source>
        <dbReference type="Pfam" id="PF12697"/>
    </source>
</evidence>
<dbReference type="SUPFAM" id="SSF53474">
    <property type="entry name" value="alpha/beta-Hydrolases"/>
    <property type="match status" value="1"/>
</dbReference>
<dbReference type="Pfam" id="PF12697">
    <property type="entry name" value="Abhydrolase_6"/>
    <property type="match status" value="1"/>
</dbReference>
<gene>
    <name evidence="3" type="ORF">PGQ11_014803</name>
</gene>
<reference evidence="3 4" key="1">
    <citation type="journal article" date="2024" name="IMA Fungus">
        <title>Apiospora arundinis, a panoply of carbohydrate-active enzymes and secondary metabolites.</title>
        <authorList>
            <person name="Sorensen T."/>
            <person name="Petersen C."/>
            <person name="Muurmann A.T."/>
            <person name="Christiansen J.V."/>
            <person name="Brundto M.L."/>
            <person name="Overgaard C.K."/>
            <person name="Boysen A.T."/>
            <person name="Wollenberg R.D."/>
            <person name="Larsen T.O."/>
            <person name="Sorensen J.L."/>
            <person name="Nielsen K.L."/>
            <person name="Sondergaard T.E."/>
        </authorList>
    </citation>
    <scope>NUCLEOTIDE SEQUENCE [LARGE SCALE GENOMIC DNA]</scope>
    <source>
        <strain evidence="3 4">AAU 773</strain>
    </source>
</reference>
<organism evidence="3 4">
    <name type="scientific">Apiospora arundinis</name>
    <dbReference type="NCBI Taxonomy" id="335852"/>
    <lineage>
        <taxon>Eukaryota</taxon>
        <taxon>Fungi</taxon>
        <taxon>Dikarya</taxon>
        <taxon>Ascomycota</taxon>
        <taxon>Pezizomycotina</taxon>
        <taxon>Sordariomycetes</taxon>
        <taxon>Xylariomycetidae</taxon>
        <taxon>Amphisphaeriales</taxon>
        <taxon>Apiosporaceae</taxon>
        <taxon>Apiospora</taxon>
    </lineage>
</organism>
<dbReference type="InterPro" id="IPR000073">
    <property type="entry name" value="AB_hydrolase_1"/>
</dbReference>
<dbReference type="PANTHER" id="PTHR37017">
    <property type="entry name" value="AB HYDROLASE-1 DOMAIN-CONTAINING PROTEIN-RELATED"/>
    <property type="match status" value="1"/>
</dbReference>
<comment type="caution">
    <text evidence="3">The sequence shown here is derived from an EMBL/GenBank/DDBJ whole genome shotgun (WGS) entry which is preliminary data.</text>
</comment>
<keyword evidence="4" id="KW-1185">Reference proteome</keyword>
<dbReference type="EMBL" id="JAPCWZ010000009">
    <property type="protein sequence ID" value="KAK8852324.1"/>
    <property type="molecule type" value="Genomic_DNA"/>
</dbReference>
<evidence type="ECO:0000256" key="1">
    <source>
        <dbReference type="SAM" id="MobiDB-lite"/>
    </source>
</evidence>
<dbReference type="Gene3D" id="3.40.50.1820">
    <property type="entry name" value="alpha/beta hydrolase"/>
    <property type="match status" value="1"/>
</dbReference>
<accession>A0ABR2HUU2</accession>
<feature type="domain" description="AB hydrolase-1" evidence="2">
    <location>
        <begin position="7"/>
        <end position="257"/>
    </location>
</feature>
<evidence type="ECO:0000313" key="4">
    <source>
        <dbReference type="Proteomes" id="UP001390339"/>
    </source>
</evidence>
<dbReference type="InterPro" id="IPR052897">
    <property type="entry name" value="Sec-Metab_Biosynth_Hydrolase"/>
</dbReference>
<sequence>MSNLPTLVLIPGAWHRTTCYDPIIEILQGTHKLRCVAITLPSTTGNPDATFKNDIDVVRKAISKETSQGRDVVVICHSYGGMVGNSAIKGFAKPQDPVPAKSGSGKKDKSSRSSTGYVVGHILIASGFTITGLAFMDPFFGHPPPYWRINKETGYGELTADTRDLFYHDLPKDEGEYWVSQLTSQSLKSMFEGGEFAYAGWLHVPVWYLGTSEDHALPVVAQRINVGFAREMGGHVEHRELPASHSPFLSLPKETVEILVDAVEAFTGQQVAGGKNVAKRARPEESLPAVRLWQPSTWYRYGLPLGFGRLVGRCIMIYGWCKKLWRSG</sequence>
<dbReference type="InterPro" id="IPR029058">
    <property type="entry name" value="AB_hydrolase_fold"/>
</dbReference>
<dbReference type="Proteomes" id="UP001390339">
    <property type="component" value="Unassembled WGS sequence"/>
</dbReference>
<keyword evidence="3" id="KW-0378">Hydrolase</keyword>
<dbReference type="GO" id="GO:0016787">
    <property type="term" value="F:hydrolase activity"/>
    <property type="evidence" value="ECO:0007669"/>
    <property type="project" value="UniProtKB-KW"/>
</dbReference>
<protein>
    <submittedName>
        <fullName evidence="3">AB hydrolase-1 domain-containing protein</fullName>
    </submittedName>
</protein>
<evidence type="ECO:0000313" key="3">
    <source>
        <dbReference type="EMBL" id="KAK8852324.1"/>
    </source>
</evidence>
<name>A0ABR2HUU2_9PEZI</name>